<dbReference type="AlphaFoldDB" id="A0A0F3NNE0"/>
<dbReference type="RefSeq" id="WP_045808976.1">
    <property type="nucleotide sequence ID" value="NZ_LANX01000001.1"/>
</dbReference>
<dbReference type="SUPFAM" id="SSF109998">
    <property type="entry name" value="Triger factor/SurA peptide-binding domain-like"/>
    <property type="match status" value="1"/>
</dbReference>
<dbReference type="Proteomes" id="UP000033562">
    <property type="component" value="Unassembled WGS sequence"/>
</dbReference>
<dbReference type="Pfam" id="PF13624">
    <property type="entry name" value="SurA_N_3"/>
    <property type="match status" value="1"/>
</dbReference>
<name>A0A0F3NNE0_9RICK</name>
<reference evidence="2 3" key="1">
    <citation type="submission" date="2015-02" db="EMBL/GenBank/DDBJ databases">
        <title>Genome Sequencing of Rickettsiales.</title>
        <authorList>
            <person name="Daugherty S.C."/>
            <person name="Su Q."/>
            <person name="Abolude K."/>
            <person name="Beier-Sexton M."/>
            <person name="Carlyon J.A."/>
            <person name="Carter R."/>
            <person name="Day N.P."/>
            <person name="Dumler S.J."/>
            <person name="Dyachenko V."/>
            <person name="Godinez A."/>
            <person name="Kurtti T.J."/>
            <person name="Lichay M."/>
            <person name="Mullins K.E."/>
            <person name="Ott S."/>
            <person name="Pappas-Brown V."/>
            <person name="Paris D.H."/>
            <person name="Patel P."/>
            <person name="Richards A.L."/>
            <person name="Sadzewicz L."/>
            <person name="Sears K."/>
            <person name="Seidman D."/>
            <person name="Sengamalay N."/>
            <person name="Stenos J."/>
            <person name="Tallon L.J."/>
            <person name="Vincent G."/>
            <person name="Fraser C.M."/>
            <person name="Munderloh U."/>
            <person name="Dunning-Hotopp J.C."/>
        </authorList>
    </citation>
    <scope>NUCLEOTIDE SEQUENCE [LARGE SCALE GENOMIC DNA]</scope>
    <source>
        <strain evidence="2 3">RAC413</strain>
    </source>
</reference>
<keyword evidence="3" id="KW-1185">Reference proteome</keyword>
<proteinExistence type="predicted"/>
<evidence type="ECO:0000313" key="3">
    <source>
        <dbReference type="Proteomes" id="UP000033562"/>
    </source>
</evidence>
<gene>
    <name evidence="2" type="ORF">NLO413_0597</name>
</gene>
<dbReference type="STRING" id="1359163.NLO413_0597"/>
<organism evidence="2 3">
    <name type="scientific">Candidatus Neoehrlichia procyonis str. RAC413</name>
    <dbReference type="NCBI Taxonomy" id="1359163"/>
    <lineage>
        <taxon>Bacteria</taxon>
        <taxon>Pseudomonadati</taxon>
        <taxon>Pseudomonadota</taxon>
        <taxon>Alphaproteobacteria</taxon>
        <taxon>Rickettsiales</taxon>
        <taxon>Anaplasmataceae</taxon>
        <taxon>Candidatus Neoehrlichia</taxon>
    </lineage>
</organism>
<dbReference type="EMBL" id="LANX01000001">
    <property type="protein sequence ID" value="KJV69217.1"/>
    <property type="molecule type" value="Genomic_DNA"/>
</dbReference>
<accession>A0A0F3NNE0</accession>
<dbReference type="InterPro" id="IPR050280">
    <property type="entry name" value="OMP_Chaperone_SurA"/>
</dbReference>
<keyword evidence="1" id="KW-0732">Signal</keyword>
<evidence type="ECO:0000313" key="2">
    <source>
        <dbReference type="EMBL" id="KJV69217.1"/>
    </source>
</evidence>
<dbReference type="PANTHER" id="PTHR47637:SF1">
    <property type="entry name" value="CHAPERONE SURA"/>
    <property type="match status" value="1"/>
</dbReference>
<protein>
    <submittedName>
        <fullName evidence="2">SurA N-terminal domain protein</fullName>
    </submittedName>
</protein>
<dbReference type="OrthoDB" id="7163093at2"/>
<dbReference type="InterPro" id="IPR027304">
    <property type="entry name" value="Trigger_fact/SurA_dom_sf"/>
</dbReference>
<sequence>MLRFVKLCIVFAVLFYYVDGFTGVKVVATVDDELISSLDVEKRVKIDKLLYKVDGKVAYDMSLKFLIDEALWRREAKNLKISVSDEDMKEAINRILKLIGADGDTSLFSYVQENDLDYKTVLRHLESKILWDKILLLKVIPYINVSDDEIESYIAESKSDKFETIASLNQVFIPLKSKDIVQVILKELCNNVSVSDIKNRYKAYDISIDKVSISVNLLDHKIKKNLVKANVGQVIDPIEFVQGYLIIQLLDKVQISRKFMHSEVTLKQVLFDDKDKNKLNTITKLQNSQADCLTFNKVVSELKLGNAFDVVVKVKDLSTKLQALLQNAKVGNIIHFSSDSKEHVIILCEVKAKDFRNKQDLDEKEINSIRQNISMKKLGIKSMQLMSQLYKNYLVERY</sequence>
<evidence type="ECO:0000256" key="1">
    <source>
        <dbReference type="ARBA" id="ARBA00022729"/>
    </source>
</evidence>
<dbReference type="PANTHER" id="PTHR47637">
    <property type="entry name" value="CHAPERONE SURA"/>
    <property type="match status" value="1"/>
</dbReference>
<comment type="caution">
    <text evidence="2">The sequence shown here is derived from an EMBL/GenBank/DDBJ whole genome shotgun (WGS) entry which is preliminary data.</text>
</comment>
<dbReference type="Gene3D" id="1.10.4030.10">
    <property type="entry name" value="Porin chaperone SurA, peptide-binding domain"/>
    <property type="match status" value="1"/>
</dbReference>